<accession>A0A7C3VHN2</accession>
<feature type="repeat" description="TPR" evidence="1">
    <location>
        <begin position="93"/>
        <end position="126"/>
    </location>
</feature>
<organism evidence="3">
    <name type="scientific">Planktothricoides sp. SpSt-374</name>
    <dbReference type="NCBI Taxonomy" id="2282167"/>
    <lineage>
        <taxon>Bacteria</taxon>
        <taxon>Bacillati</taxon>
        <taxon>Cyanobacteriota</taxon>
        <taxon>Cyanophyceae</taxon>
        <taxon>Oscillatoriophycideae</taxon>
        <taxon>Oscillatoriales</taxon>
        <taxon>Oscillatoriaceae</taxon>
        <taxon>Planktothricoides</taxon>
    </lineage>
</organism>
<feature type="domain" description="CHAT" evidence="2">
    <location>
        <begin position="602"/>
        <end position="870"/>
    </location>
</feature>
<gene>
    <name evidence="3" type="ORF">ENR15_13730</name>
</gene>
<dbReference type="SMART" id="SM00028">
    <property type="entry name" value="TPR"/>
    <property type="match status" value="8"/>
</dbReference>
<dbReference type="Pfam" id="PF12770">
    <property type="entry name" value="CHAT"/>
    <property type="match status" value="1"/>
</dbReference>
<dbReference type="EMBL" id="DSPX01000135">
    <property type="protein sequence ID" value="HGG01672.1"/>
    <property type="molecule type" value="Genomic_DNA"/>
</dbReference>
<dbReference type="Pfam" id="PF13424">
    <property type="entry name" value="TPR_12"/>
    <property type="match status" value="2"/>
</dbReference>
<protein>
    <submittedName>
        <fullName evidence="3">CHAT domain-containing protein</fullName>
    </submittedName>
</protein>
<dbReference type="Gene3D" id="1.25.40.10">
    <property type="entry name" value="Tetratricopeptide repeat domain"/>
    <property type="match status" value="3"/>
</dbReference>
<evidence type="ECO:0000256" key="1">
    <source>
        <dbReference type="PROSITE-ProRule" id="PRU00339"/>
    </source>
</evidence>
<sequence length="872" mass="95882">MGMQFFGKGWGLGACLPLLLVLLGGTDALAVGGTDGQNPPQPLQRGVWSENTAPGLLDEGLELYQMGRFVEAARVWERAAVAYAEAGEFLDEAQALNFLASAYASLGEVDRARESNQKALKLLESNQPVANSGIPTVSATRQLNILGQALNVRGQLELSQGQTSQAYATWMEAETAYTSAGDETGKYGAQLNQAQALQFLGQYRRARTLLEAHHQQLHGQEDSLLLAKSLRSLGVALQNSGDLVQSKEILERSWEISSRLRSPGETGATLFAIGNVARDLQQYDVALEYYREVAKLSGDSLTRVQSDLNQLSLLVKMAQWEDAQNLIPELKLRLSELPNGRARIYARLNLAQSLMQRLVVGQKPKPTDVTEVAQILATAVEEAKQLGDTLAQATALTELGNLYEDVGQLGSAQTLTEEALQIAKLVESSDIMARSAWQLGRVNKAQGNVKRAISAYQVAFDALQNLRGDLVAMNPLVQFSFKETVEPLYRELASLLLRPDSTQEELKQARQVLEALQIAELDNFFREACLDTKPVSLDDIDADAATIYPIILPDRVEVILSLPRQPLRHYSTAVPQSQVEATLEELYGSLHPGYSPAEFFRLSRQVYDWLVAPAVADFNGSGITTLVFVPDRFLRNLPMAILHDGSQYLIEKYSLASSPGLQLFPQGIAGEKLNLLAAGLTEARQGFPQLPAVKEELEEIATNVDSSTLYLNQEFTRDKLYSSLKNRSFRVVHLATHGQFSSNAEETFLLTWDGRISLQDFDFLFKQHQLSTQNTIDLLVLSACETASGDDRAALGLAGLALRSGARSTLASLWSVSDEATAALMSEFYRQLAGADITKAEALRLAQLSLLQQPRYSHPYFWSAFILLGNWL</sequence>
<dbReference type="AlphaFoldDB" id="A0A7C3VHN2"/>
<keyword evidence="1" id="KW-0802">TPR repeat</keyword>
<proteinExistence type="predicted"/>
<dbReference type="Pfam" id="PF13181">
    <property type="entry name" value="TPR_8"/>
    <property type="match status" value="1"/>
</dbReference>
<evidence type="ECO:0000313" key="3">
    <source>
        <dbReference type="EMBL" id="HGG01672.1"/>
    </source>
</evidence>
<dbReference type="PANTHER" id="PTHR10098">
    <property type="entry name" value="RAPSYN-RELATED"/>
    <property type="match status" value="1"/>
</dbReference>
<dbReference type="PROSITE" id="PS50005">
    <property type="entry name" value="TPR"/>
    <property type="match status" value="2"/>
</dbReference>
<dbReference type="InterPro" id="IPR019734">
    <property type="entry name" value="TPR_rpt"/>
</dbReference>
<dbReference type="InterPro" id="IPR011990">
    <property type="entry name" value="TPR-like_helical_dom_sf"/>
</dbReference>
<evidence type="ECO:0000259" key="2">
    <source>
        <dbReference type="Pfam" id="PF12770"/>
    </source>
</evidence>
<comment type="caution">
    <text evidence="3">The sequence shown here is derived from an EMBL/GenBank/DDBJ whole genome shotgun (WGS) entry which is preliminary data.</text>
</comment>
<dbReference type="SUPFAM" id="SSF48452">
    <property type="entry name" value="TPR-like"/>
    <property type="match status" value="2"/>
</dbReference>
<feature type="repeat" description="TPR" evidence="1">
    <location>
        <begin position="267"/>
        <end position="300"/>
    </location>
</feature>
<dbReference type="InterPro" id="IPR024983">
    <property type="entry name" value="CHAT_dom"/>
</dbReference>
<reference evidence="3" key="1">
    <citation type="journal article" date="2020" name="mSystems">
        <title>Genome- and Community-Level Interaction Insights into Carbon Utilization and Element Cycling Functions of Hydrothermarchaeota in Hydrothermal Sediment.</title>
        <authorList>
            <person name="Zhou Z."/>
            <person name="Liu Y."/>
            <person name="Xu W."/>
            <person name="Pan J."/>
            <person name="Luo Z.H."/>
            <person name="Li M."/>
        </authorList>
    </citation>
    <scope>NUCLEOTIDE SEQUENCE [LARGE SCALE GENOMIC DNA]</scope>
    <source>
        <strain evidence="3">SpSt-374</strain>
    </source>
</reference>
<name>A0A7C3VHN2_9CYAN</name>